<evidence type="ECO:0000259" key="1">
    <source>
        <dbReference type="Pfam" id="PF07883"/>
    </source>
</evidence>
<dbReference type="PANTHER" id="PTHR36114:SF1">
    <property type="entry name" value="16.7 KDA PROTEIN IN WHIE LOCUS"/>
    <property type="match status" value="1"/>
</dbReference>
<dbReference type="Gene3D" id="2.60.120.10">
    <property type="entry name" value="Jelly Rolls"/>
    <property type="match status" value="1"/>
</dbReference>
<dbReference type="Proteomes" id="UP000001402">
    <property type="component" value="Chromosome"/>
</dbReference>
<evidence type="ECO:0000313" key="3">
    <source>
        <dbReference type="Proteomes" id="UP000001402"/>
    </source>
</evidence>
<reference evidence="2" key="1">
    <citation type="submission" date="2010-12" db="EMBL/GenBank/DDBJ databases">
        <title>Complete sequence of Rhodopseudomonas palustris DX-1.</title>
        <authorList>
            <consortium name="US DOE Joint Genome Institute"/>
            <person name="Lucas S."/>
            <person name="Copeland A."/>
            <person name="Lapidus A."/>
            <person name="Cheng J.-F."/>
            <person name="Goodwin L."/>
            <person name="Pitluck S."/>
            <person name="Misra M."/>
            <person name="Chertkov O."/>
            <person name="Detter J.C."/>
            <person name="Han C."/>
            <person name="Tapia R."/>
            <person name="Land M."/>
            <person name="Hauser L."/>
            <person name="Kyrpides N."/>
            <person name="Ivanova N."/>
            <person name="Ovchinnikova G."/>
            <person name="Logan B."/>
            <person name="Oda Y."/>
            <person name="Harwood C."/>
            <person name="Woyke T."/>
        </authorList>
    </citation>
    <scope>NUCLEOTIDE SEQUENCE [LARGE SCALE GENOMIC DNA]</scope>
    <source>
        <strain evidence="2">DX-1</strain>
    </source>
</reference>
<dbReference type="InterPro" id="IPR011051">
    <property type="entry name" value="RmlC_Cupin_sf"/>
</dbReference>
<gene>
    <name evidence="2" type="ordered locus">Rpdx1_0901</name>
</gene>
<dbReference type="AlphaFoldDB" id="E6VPV4"/>
<dbReference type="InterPro" id="IPR013096">
    <property type="entry name" value="Cupin_2"/>
</dbReference>
<feature type="domain" description="Cupin type-2" evidence="1">
    <location>
        <begin position="69"/>
        <end position="126"/>
    </location>
</feature>
<proteinExistence type="predicted"/>
<evidence type="ECO:0000313" key="2">
    <source>
        <dbReference type="EMBL" id="ADU42531.1"/>
    </source>
</evidence>
<dbReference type="CDD" id="cd02226">
    <property type="entry name" value="cupin_YdbB-like"/>
    <property type="match status" value="1"/>
</dbReference>
<dbReference type="eggNOG" id="COG0662">
    <property type="taxonomic scope" value="Bacteria"/>
</dbReference>
<dbReference type="HOGENOM" id="CLU_131430_0_0_5"/>
<name>E6VPV4_RHOPX</name>
<dbReference type="Pfam" id="PF07883">
    <property type="entry name" value="Cupin_2"/>
    <property type="match status" value="1"/>
</dbReference>
<dbReference type="KEGG" id="rpx:Rpdx1_0901"/>
<protein>
    <submittedName>
        <fullName evidence="2">Cupin 2 conserved barrel domain protein</fullName>
    </submittedName>
</protein>
<organism evidence="2 3">
    <name type="scientific">Rhodopseudomonas palustris (strain DX-1)</name>
    <dbReference type="NCBI Taxonomy" id="652103"/>
    <lineage>
        <taxon>Bacteria</taxon>
        <taxon>Pseudomonadati</taxon>
        <taxon>Pseudomonadota</taxon>
        <taxon>Alphaproteobacteria</taxon>
        <taxon>Hyphomicrobiales</taxon>
        <taxon>Nitrobacteraceae</taxon>
        <taxon>Rhodopseudomonas</taxon>
    </lineage>
</organism>
<dbReference type="OrthoDB" id="9794183at2"/>
<dbReference type="InterPro" id="IPR014710">
    <property type="entry name" value="RmlC-like_jellyroll"/>
</dbReference>
<dbReference type="STRING" id="652103.Rpdx1_0901"/>
<dbReference type="InterPro" id="IPR052044">
    <property type="entry name" value="PKS_Associated_Protein"/>
</dbReference>
<dbReference type="SUPFAM" id="SSF51182">
    <property type="entry name" value="RmlC-like cupins"/>
    <property type="match status" value="1"/>
</dbReference>
<dbReference type="PANTHER" id="PTHR36114">
    <property type="entry name" value="16.7 KDA PROTEIN IN WHIE LOCUS"/>
    <property type="match status" value="1"/>
</dbReference>
<accession>E6VPV4</accession>
<dbReference type="EMBL" id="CP002418">
    <property type="protein sequence ID" value="ADU42531.1"/>
    <property type="molecule type" value="Genomic_DNA"/>
</dbReference>
<dbReference type="BioCyc" id="RPAL652103:RPDX1_RS04480-MONOMER"/>
<sequence>MSEGQTVGTGVDSEVVAKYGYHNHNDVAFGFLKLIDIEKLRDSVKEDWFNQTLCEVNGCVVRLGVVKGEYHWHHHDEEDEFFFVVSGKLFIDLEGETIELSPNQGYTIPRKVVHRTRAPEKTAMLMVEGAGVEPTGDAA</sequence>